<gene>
    <name evidence="2" type="ORF">J9259_00710</name>
    <name evidence="3" type="ORF">KIY12_02985</name>
</gene>
<evidence type="ECO:0000313" key="2">
    <source>
        <dbReference type="EMBL" id="MBX8631035.1"/>
    </source>
</evidence>
<reference evidence="3" key="1">
    <citation type="submission" date="2021-05" db="EMBL/GenBank/DDBJ databases">
        <title>Genomic insights into ecological role and evolution of a novel Thermoplasmata order Candidatus Sysuiplasmatales.</title>
        <authorList>
            <person name="Yuan Y."/>
        </authorList>
    </citation>
    <scope>NUCLEOTIDE SEQUENCE</scope>
    <source>
        <strain evidence="3">TUT19-bin139</strain>
        <strain evidence="2">YP2-bin.285</strain>
    </source>
</reference>
<organism evidence="3 4">
    <name type="scientific">Candidatus Sysuiplasma superficiale</name>
    <dbReference type="NCBI Taxonomy" id="2823368"/>
    <lineage>
        <taxon>Archaea</taxon>
        <taxon>Methanobacteriati</taxon>
        <taxon>Thermoplasmatota</taxon>
        <taxon>Thermoplasmata</taxon>
        <taxon>Candidatus Sysuiplasmatales</taxon>
        <taxon>Candidatus Sysuiplasmataceae</taxon>
        <taxon>Candidatus Sysuiplasma</taxon>
    </lineage>
</organism>
<name>A0A8J8CDI4_9ARCH</name>
<keyword evidence="1" id="KW-0812">Transmembrane</keyword>
<proteinExistence type="predicted"/>
<accession>A0A8J8CDI4</accession>
<feature type="transmembrane region" description="Helical" evidence="1">
    <location>
        <begin position="35"/>
        <end position="54"/>
    </location>
</feature>
<evidence type="ECO:0000313" key="4">
    <source>
        <dbReference type="Proteomes" id="UP000750197"/>
    </source>
</evidence>
<dbReference type="Proteomes" id="UP000750197">
    <property type="component" value="Unassembled WGS sequence"/>
</dbReference>
<evidence type="ECO:0000256" key="1">
    <source>
        <dbReference type="SAM" id="Phobius"/>
    </source>
</evidence>
<sequence>MISMIDRKAAAIVIIYSASVISLSIFLSGYGYTALVFYSSVFWIVLPLLIYAKIRNLIERRRNS</sequence>
<protein>
    <submittedName>
        <fullName evidence="3">Uncharacterized protein</fullName>
    </submittedName>
</protein>
<keyword evidence="1" id="KW-0472">Membrane</keyword>
<dbReference type="EMBL" id="JAGVSJ010000001">
    <property type="protein sequence ID" value="MBX8631035.1"/>
    <property type="molecule type" value="Genomic_DNA"/>
</dbReference>
<dbReference type="EMBL" id="JAHEAC010000016">
    <property type="protein sequence ID" value="MBX8643677.1"/>
    <property type="molecule type" value="Genomic_DNA"/>
</dbReference>
<dbReference type="Proteomes" id="UP000716004">
    <property type="component" value="Unassembled WGS sequence"/>
</dbReference>
<evidence type="ECO:0000313" key="3">
    <source>
        <dbReference type="EMBL" id="MBX8643677.1"/>
    </source>
</evidence>
<feature type="transmembrane region" description="Helical" evidence="1">
    <location>
        <begin position="9"/>
        <end position="29"/>
    </location>
</feature>
<comment type="caution">
    <text evidence="3">The sequence shown here is derived from an EMBL/GenBank/DDBJ whole genome shotgun (WGS) entry which is preliminary data.</text>
</comment>
<keyword evidence="1" id="KW-1133">Transmembrane helix</keyword>
<dbReference type="AlphaFoldDB" id="A0A8J8CDI4"/>